<accession>A0ABR4E1Q1</accession>
<dbReference type="Pfam" id="PF04884">
    <property type="entry name" value="UVB_sens_prot"/>
    <property type="match status" value="1"/>
</dbReference>
<comment type="subcellular location">
    <subcellularLocation>
        <location evidence="1">Membrane</location>
    </subcellularLocation>
</comment>
<keyword evidence="3 7" id="KW-0812">Transmembrane</keyword>
<evidence type="ECO:0000256" key="6">
    <source>
        <dbReference type="SAM" id="MobiDB-lite"/>
    </source>
</evidence>
<reference evidence="9 10" key="1">
    <citation type="submission" date="2024-03" db="EMBL/GenBank/DDBJ databases">
        <title>A high-quality draft genome sequence of Diaporthe vaccinii, a causative agent of upright dieback and viscid rot disease in cranberry plants.</title>
        <authorList>
            <person name="Sarrasin M."/>
            <person name="Lang B.F."/>
            <person name="Burger G."/>
        </authorList>
    </citation>
    <scope>NUCLEOTIDE SEQUENCE [LARGE SCALE GENOMIC DNA]</scope>
    <source>
        <strain evidence="9 10">IS7</strain>
    </source>
</reference>
<dbReference type="PANTHER" id="PTHR12770:SF31">
    <property type="entry name" value="RUS FAMILY MEMBER 1"/>
    <property type="match status" value="1"/>
</dbReference>
<evidence type="ECO:0000313" key="9">
    <source>
        <dbReference type="EMBL" id="KAL2276347.1"/>
    </source>
</evidence>
<dbReference type="Proteomes" id="UP001600888">
    <property type="component" value="Unassembled WGS sequence"/>
</dbReference>
<dbReference type="PANTHER" id="PTHR12770">
    <property type="entry name" value="RUS1 FAMILY PROTEIN C16ORF58"/>
    <property type="match status" value="1"/>
</dbReference>
<feature type="region of interest" description="Disordered" evidence="6">
    <location>
        <begin position="432"/>
        <end position="465"/>
    </location>
</feature>
<dbReference type="InterPro" id="IPR006968">
    <property type="entry name" value="RUS_fam"/>
</dbReference>
<evidence type="ECO:0000256" key="4">
    <source>
        <dbReference type="ARBA" id="ARBA00022989"/>
    </source>
</evidence>
<sequence>MSKICDIDESGDVLVTYTGNERDGLKVEKTYTPLPKAILYAFLPAGFPHTVTDDYLAYQTFDSLQAFSSSITNLLANRAILEGLGVGNSSQTPTTALLLQIIQDTFSRLATILFAHRMGQAIEPECKYYRFLADIFNDCSQFLDLLLPALPLLPKVSVMVTASVLRSLCGVAAGASKATLSAHFATNGNLAELNAKEQSQETVVSLMGMLAGTLLVKMVEDKTAVWCWMVVLVGIHLLTNYCGVCAVKMRTLNRQRATIVFREFLETKTVLSPTEVAKRESIIFNSHGNVTSRTAEYKGTADFGGYGDVMNFRPWGYHRYVFDTEDYFMGIWQWGPSFTIRIALKEGKRSDNDPLMAWFDAVAHAYYFDTAIFKDGLGGMGHYENEVPDDHLVGSGVVDRDTKLALLNALREKGWEVENAAVETKSPVRVRIGGSEKSLKVPPIPSEKDHGPLLHRPPSRQAKHD</sequence>
<protein>
    <recommendedName>
        <fullName evidence="8">Protein root UVB sensitive/RUS domain-containing protein</fullName>
    </recommendedName>
</protein>
<feature type="transmembrane region" description="Helical" evidence="7">
    <location>
        <begin position="225"/>
        <end position="247"/>
    </location>
</feature>
<evidence type="ECO:0000256" key="7">
    <source>
        <dbReference type="SAM" id="Phobius"/>
    </source>
</evidence>
<comment type="similarity">
    <text evidence="2">Belongs to the RUS1 family.</text>
</comment>
<evidence type="ECO:0000256" key="2">
    <source>
        <dbReference type="ARBA" id="ARBA00007558"/>
    </source>
</evidence>
<evidence type="ECO:0000256" key="1">
    <source>
        <dbReference type="ARBA" id="ARBA00004370"/>
    </source>
</evidence>
<keyword evidence="4 7" id="KW-1133">Transmembrane helix</keyword>
<dbReference type="InterPro" id="IPR054549">
    <property type="entry name" value="UVB_sens_RUS_dom"/>
</dbReference>
<keyword evidence="5 7" id="KW-0472">Membrane</keyword>
<evidence type="ECO:0000259" key="8">
    <source>
        <dbReference type="Pfam" id="PF04884"/>
    </source>
</evidence>
<evidence type="ECO:0000256" key="3">
    <source>
        <dbReference type="ARBA" id="ARBA00022692"/>
    </source>
</evidence>
<name>A0ABR4E1Q1_9PEZI</name>
<proteinExistence type="inferred from homology"/>
<gene>
    <name evidence="9" type="ORF">FJTKL_00949</name>
</gene>
<evidence type="ECO:0000313" key="10">
    <source>
        <dbReference type="Proteomes" id="UP001600888"/>
    </source>
</evidence>
<keyword evidence="10" id="KW-1185">Reference proteome</keyword>
<organism evidence="9 10">
    <name type="scientific">Diaporthe vaccinii</name>
    <dbReference type="NCBI Taxonomy" id="105482"/>
    <lineage>
        <taxon>Eukaryota</taxon>
        <taxon>Fungi</taxon>
        <taxon>Dikarya</taxon>
        <taxon>Ascomycota</taxon>
        <taxon>Pezizomycotina</taxon>
        <taxon>Sordariomycetes</taxon>
        <taxon>Sordariomycetidae</taxon>
        <taxon>Diaporthales</taxon>
        <taxon>Diaporthaceae</taxon>
        <taxon>Diaporthe</taxon>
        <taxon>Diaporthe eres species complex</taxon>
    </lineage>
</organism>
<feature type="domain" description="Protein root UVB sensitive/RUS" evidence="8">
    <location>
        <begin position="33"/>
        <end position="267"/>
    </location>
</feature>
<evidence type="ECO:0000256" key="5">
    <source>
        <dbReference type="ARBA" id="ARBA00023136"/>
    </source>
</evidence>
<comment type="caution">
    <text evidence="9">The sequence shown here is derived from an EMBL/GenBank/DDBJ whole genome shotgun (WGS) entry which is preliminary data.</text>
</comment>
<dbReference type="EMBL" id="JBAWTH010000117">
    <property type="protein sequence ID" value="KAL2276347.1"/>
    <property type="molecule type" value="Genomic_DNA"/>
</dbReference>